<dbReference type="Proteomes" id="UP000694240">
    <property type="component" value="Chromosome 13"/>
</dbReference>
<dbReference type="InterPro" id="IPR050232">
    <property type="entry name" value="FBL13/AtMIF1-like"/>
</dbReference>
<keyword evidence="3" id="KW-1185">Reference proteome</keyword>
<dbReference type="PROSITE" id="PS50181">
    <property type="entry name" value="FBOX"/>
    <property type="match status" value="1"/>
</dbReference>
<dbReference type="Pfam" id="PF08387">
    <property type="entry name" value="FBD"/>
    <property type="match status" value="1"/>
</dbReference>
<dbReference type="PANTHER" id="PTHR31900:SF34">
    <property type="entry name" value="EMB|CAB62440.1-RELATED"/>
    <property type="match status" value="1"/>
</dbReference>
<dbReference type="EMBL" id="JAEFBK010000013">
    <property type="protein sequence ID" value="KAG7533942.1"/>
    <property type="molecule type" value="Genomic_DNA"/>
</dbReference>
<name>A0A8T1XID2_9BRAS</name>
<comment type="caution">
    <text evidence="2">The sequence shown here is derived from an EMBL/GenBank/DDBJ whole genome shotgun (WGS) entry which is preliminary data.</text>
</comment>
<evidence type="ECO:0000259" key="1">
    <source>
        <dbReference type="PROSITE" id="PS50181"/>
    </source>
</evidence>
<dbReference type="Pfam" id="PF07723">
    <property type="entry name" value="LRR_2"/>
    <property type="match status" value="1"/>
</dbReference>
<organism evidence="2 3">
    <name type="scientific">Arabidopsis thaliana x Arabidopsis arenosa</name>
    <dbReference type="NCBI Taxonomy" id="1240361"/>
    <lineage>
        <taxon>Eukaryota</taxon>
        <taxon>Viridiplantae</taxon>
        <taxon>Streptophyta</taxon>
        <taxon>Embryophyta</taxon>
        <taxon>Tracheophyta</taxon>
        <taxon>Spermatophyta</taxon>
        <taxon>Magnoliopsida</taxon>
        <taxon>eudicotyledons</taxon>
        <taxon>Gunneridae</taxon>
        <taxon>Pentapetalae</taxon>
        <taxon>rosids</taxon>
        <taxon>malvids</taxon>
        <taxon>Brassicales</taxon>
        <taxon>Brassicaceae</taxon>
        <taxon>Camelineae</taxon>
        <taxon>Arabidopsis</taxon>
    </lineage>
</organism>
<accession>A0A8T1XID2</accession>
<feature type="domain" description="F-box" evidence="1">
    <location>
        <begin position="20"/>
        <end position="79"/>
    </location>
</feature>
<proteinExistence type="predicted"/>
<evidence type="ECO:0000313" key="2">
    <source>
        <dbReference type="EMBL" id="KAG7533942.1"/>
    </source>
</evidence>
<reference evidence="2 3" key="1">
    <citation type="submission" date="2020-12" db="EMBL/GenBank/DDBJ databases">
        <title>Concerted genomic and epigenomic changes stabilize Arabidopsis allopolyploids.</title>
        <authorList>
            <person name="Chen Z."/>
        </authorList>
    </citation>
    <scope>NUCLEOTIDE SEQUENCE [LARGE SCALE GENOMIC DNA]</scope>
    <source>
        <strain evidence="2">Allo738</strain>
        <tissue evidence="2">Leaf</tissue>
    </source>
</reference>
<protein>
    <submittedName>
        <fullName evidence="2">F-box domain</fullName>
    </submittedName>
</protein>
<dbReference type="Pfam" id="PF00646">
    <property type="entry name" value="F-box"/>
    <property type="match status" value="1"/>
</dbReference>
<dbReference type="SMART" id="SM00256">
    <property type="entry name" value="FBOX"/>
    <property type="match status" value="1"/>
</dbReference>
<evidence type="ECO:0000313" key="3">
    <source>
        <dbReference type="Proteomes" id="UP000694240"/>
    </source>
</evidence>
<dbReference type="AlphaFoldDB" id="A0A8T1XID2"/>
<sequence length="397" mass="45527">MSSLKAKRCQRIDEEVVSSRDEISLLPDDLLIQILLLVPIKDAVATMILSKRWRYIWTLMPKLVYKDSGDECESVWKFLDKFLELHKAPLLETLSIQLGEKRPIDVDVGKLVAKAVDRFVCELELELHWTAELSSLPKSLYTCKTLVELTLSDKIIVDVPSSVCLPSLNILRLFHVVFKDEDSLVRLISSCSVCARSRVGLAISDNRKYRFPKMHKIRLEWPHIDVVCHTDDKFLKAISLVTFLVLPLEDPMSLKALDFSGFTFSRLEKLVLCGRIWLDILPLILNNSPKLRWLAITSISGYRPGNLPTSWSQPSFVPGCLSVHLKEFLWHGYRGNEEETQLIRYIFANAKCLKKVTVTFIWEHIQISAFNLEEREVIESVLKSMPIVSTTSKLVFK</sequence>
<dbReference type="SMART" id="SM00579">
    <property type="entry name" value="FBD"/>
    <property type="match status" value="1"/>
</dbReference>
<dbReference type="InterPro" id="IPR001810">
    <property type="entry name" value="F-box_dom"/>
</dbReference>
<dbReference type="InterPro" id="IPR006566">
    <property type="entry name" value="FBD"/>
</dbReference>
<dbReference type="InterPro" id="IPR013101">
    <property type="entry name" value="LRR_PRU1-like"/>
</dbReference>
<gene>
    <name evidence="2" type="ORF">ISN45_Aa08g015310</name>
</gene>
<dbReference type="PANTHER" id="PTHR31900">
    <property type="entry name" value="F-BOX/RNI SUPERFAMILY PROTEIN-RELATED"/>
    <property type="match status" value="1"/>
</dbReference>